<feature type="compositionally biased region" description="Acidic residues" evidence="1">
    <location>
        <begin position="150"/>
        <end position="160"/>
    </location>
</feature>
<evidence type="ECO:0000313" key="3">
    <source>
        <dbReference type="Proteomes" id="UP001341840"/>
    </source>
</evidence>
<feature type="region of interest" description="Disordered" evidence="1">
    <location>
        <begin position="77"/>
        <end position="106"/>
    </location>
</feature>
<name>A0ABU6SEX4_9FABA</name>
<proteinExistence type="predicted"/>
<organism evidence="2 3">
    <name type="scientific">Stylosanthes scabra</name>
    <dbReference type="NCBI Taxonomy" id="79078"/>
    <lineage>
        <taxon>Eukaryota</taxon>
        <taxon>Viridiplantae</taxon>
        <taxon>Streptophyta</taxon>
        <taxon>Embryophyta</taxon>
        <taxon>Tracheophyta</taxon>
        <taxon>Spermatophyta</taxon>
        <taxon>Magnoliopsida</taxon>
        <taxon>eudicotyledons</taxon>
        <taxon>Gunneridae</taxon>
        <taxon>Pentapetalae</taxon>
        <taxon>rosids</taxon>
        <taxon>fabids</taxon>
        <taxon>Fabales</taxon>
        <taxon>Fabaceae</taxon>
        <taxon>Papilionoideae</taxon>
        <taxon>50 kb inversion clade</taxon>
        <taxon>dalbergioids sensu lato</taxon>
        <taxon>Dalbergieae</taxon>
        <taxon>Pterocarpus clade</taxon>
        <taxon>Stylosanthes</taxon>
    </lineage>
</organism>
<dbReference type="Proteomes" id="UP001341840">
    <property type="component" value="Unassembled WGS sequence"/>
</dbReference>
<sequence>MRLLLCFGDGILTLFKYLGYFYETCFVGGSYGLLWTGSMTFDSERTILGLSLRSFSLSFSILLYDASTLRWCALQPPRPAVSPSSSASSGLSDRVSRERERSPRALLPSHVPAPALALVYPPPRVPMMDARRYRNLFPRRRVIPPTPPPSDDDPSDDDDALSSRDVSSADISYELEHESTSFSSGSSDLSSSGSSSSNDSFGYGFGSGGSSSDASSEDDLANRYFSGTFPPSMR</sequence>
<dbReference type="EMBL" id="JASCZI010060632">
    <property type="protein sequence ID" value="MED6134801.1"/>
    <property type="molecule type" value="Genomic_DNA"/>
</dbReference>
<gene>
    <name evidence="2" type="ORF">PIB30_040325</name>
</gene>
<feature type="compositionally biased region" description="Low complexity" evidence="1">
    <location>
        <begin position="180"/>
        <end position="202"/>
    </location>
</feature>
<accession>A0ABU6SEX4</accession>
<comment type="caution">
    <text evidence="2">The sequence shown here is derived from an EMBL/GenBank/DDBJ whole genome shotgun (WGS) entry which is preliminary data.</text>
</comment>
<keyword evidence="3" id="KW-1185">Reference proteome</keyword>
<feature type="compositionally biased region" description="Low complexity" evidence="1">
    <location>
        <begin position="81"/>
        <end position="93"/>
    </location>
</feature>
<reference evidence="2 3" key="1">
    <citation type="journal article" date="2023" name="Plants (Basel)">
        <title>Bridging the Gap: Combining Genomics and Transcriptomics Approaches to Understand Stylosanthes scabra, an Orphan Legume from the Brazilian Caatinga.</title>
        <authorList>
            <person name="Ferreira-Neto J.R.C."/>
            <person name="da Silva M.D."/>
            <person name="Binneck E."/>
            <person name="de Melo N.F."/>
            <person name="da Silva R.H."/>
            <person name="de Melo A.L.T.M."/>
            <person name="Pandolfi V."/>
            <person name="Bustamante F.O."/>
            <person name="Brasileiro-Vidal A.C."/>
            <person name="Benko-Iseppon A.M."/>
        </authorList>
    </citation>
    <scope>NUCLEOTIDE SEQUENCE [LARGE SCALE GENOMIC DNA]</scope>
    <source>
        <tissue evidence="2">Leaves</tissue>
    </source>
</reference>
<feature type="region of interest" description="Disordered" evidence="1">
    <location>
        <begin position="138"/>
        <end position="234"/>
    </location>
</feature>
<feature type="compositionally biased region" description="Basic and acidic residues" evidence="1">
    <location>
        <begin position="94"/>
        <end position="103"/>
    </location>
</feature>
<evidence type="ECO:0000313" key="2">
    <source>
        <dbReference type="EMBL" id="MED6134801.1"/>
    </source>
</evidence>
<evidence type="ECO:0000256" key="1">
    <source>
        <dbReference type="SAM" id="MobiDB-lite"/>
    </source>
</evidence>
<protein>
    <submittedName>
        <fullName evidence="2">Uncharacterized protein</fullName>
    </submittedName>
</protein>